<evidence type="ECO:0000259" key="20">
    <source>
        <dbReference type="PROSITE" id="PS51384"/>
    </source>
</evidence>
<evidence type="ECO:0000256" key="16">
    <source>
        <dbReference type="ARBA" id="ARBA00048649"/>
    </source>
</evidence>
<dbReference type="EC" id="1.14.12.17" evidence="4"/>
<dbReference type="Gene3D" id="2.40.30.10">
    <property type="entry name" value="Translation factors"/>
    <property type="match status" value="1"/>
</dbReference>
<dbReference type="Proteomes" id="UP000029558">
    <property type="component" value="Chromosome"/>
</dbReference>
<dbReference type="GO" id="GO:0020037">
    <property type="term" value="F:heme binding"/>
    <property type="evidence" value="ECO:0007669"/>
    <property type="project" value="InterPro"/>
</dbReference>
<evidence type="ECO:0000256" key="10">
    <source>
        <dbReference type="ARBA" id="ARBA00022827"/>
    </source>
</evidence>
<keyword evidence="10" id="KW-0274">FAD</keyword>
<evidence type="ECO:0000256" key="2">
    <source>
        <dbReference type="ARBA" id="ARBA00001974"/>
    </source>
</evidence>
<evidence type="ECO:0000256" key="5">
    <source>
        <dbReference type="ARBA" id="ARBA00022575"/>
    </source>
</evidence>
<dbReference type="InterPro" id="IPR000971">
    <property type="entry name" value="Globin"/>
</dbReference>
<protein>
    <recommendedName>
        <fullName evidence="4">nitric oxide dioxygenase</fullName>
        <ecNumber evidence="4">1.14.12.17</ecNumber>
    </recommendedName>
</protein>
<dbReference type="Pfam" id="PF00175">
    <property type="entry name" value="NAD_binding_1"/>
    <property type="match status" value="1"/>
</dbReference>
<keyword evidence="13" id="KW-0408">Iron</keyword>
<dbReference type="PANTHER" id="PTHR43396">
    <property type="entry name" value="FLAVOHEMOPROTEIN"/>
    <property type="match status" value="1"/>
</dbReference>
<keyword evidence="11" id="KW-0521">NADP</keyword>
<keyword evidence="18" id="KW-0813">Transport</keyword>
<organism evidence="21 22">
    <name type="scientific">Piscirickettsia salmonis</name>
    <dbReference type="NCBI Taxonomy" id="1238"/>
    <lineage>
        <taxon>Bacteria</taxon>
        <taxon>Pseudomonadati</taxon>
        <taxon>Pseudomonadota</taxon>
        <taxon>Gammaproteobacteria</taxon>
        <taxon>Thiotrichales</taxon>
        <taxon>Piscirickettsiaceae</taxon>
        <taxon>Piscirickettsia</taxon>
    </lineage>
</organism>
<name>A0A1L6TDG1_PISSA</name>
<dbReference type="InterPro" id="IPR009050">
    <property type="entry name" value="Globin-like_sf"/>
</dbReference>
<dbReference type="GO" id="GO:0046210">
    <property type="term" value="P:nitric oxide catabolic process"/>
    <property type="evidence" value="ECO:0007669"/>
    <property type="project" value="TreeGrafter"/>
</dbReference>
<keyword evidence="8" id="KW-0285">Flavoprotein</keyword>
<dbReference type="GO" id="GO:0046872">
    <property type="term" value="F:metal ion binding"/>
    <property type="evidence" value="ECO:0007669"/>
    <property type="project" value="UniProtKB-KW"/>
</dbReference>
<keyword evidence="6 18" id="KW-0349">Heme</keyword>
<dbReference type="InterPro" id="IPR008333">
    <property type="entry name" value="Cbr1-like_FAD-bd_dom"/>
</dbReference>
<dbReference type="GO" id="GO:0008941">
    <property type="term" value="F:nitric oxide dioxygenase NAD(P)H activity"/>
    <property type="evidence" value="ECO:0007669"/>
    <property type="project" value="UniProtKB-EC"/>
</dbReference>
<evidence type="ECO:0000256" key="1">
    <source>
        <dbReference type="ARBA" id="ARBA00001970"/>
    </source>
</evidence>
<evidence type="ECO:0000256" key="15">
    <source>
        <dbReference type="ARBA" id="ARBA00025094"/>
    </source>
</evidence>
<dbReference type="AlphaFoldDB" id="A0A1L6TDG1"/>
<dbReference type="PANTHER" id="PTHR43396:SF3">
    <property type="entry name" value="FLAVOHEMOPROTEIN"/>
    <property type="match status" value="1"/>
</dbReference>
<dbReference type="Gene3D" id="1.10.490.10">
    <property type="entry name" value="Globins"/>
    <property type="match status" value="1"/>
</dbReference>
<dbReference type="PROSITE" id="PS51384">
    <property type="entry name" value="FAD_FR"/>
    <property type="match status" value="1"/>
</dbReference>
<comment type="catalytic activity">
    <reaction evidence="17">
        <text>2 nitric oxide + NADPH + 2 O2 = 2 nitrate + NADP(+) + H(+)</text>
        <dbReference type="Rhea" id="RHEA:19465"/>
        <dbReference type="ChEBI" id="CHEBI:15378"/>
        <dbReference type="ChEBI" id="CHEBI:15379"/>
        <dbReference type="ChEBI" id="CHEBI:16480"/>
        <dbReference type="ChEBI" id="CHEBI:17632"/>
        <dbReference type="ChEBI" id="CHEBI:57783"/>
        <dbReference type="ChEBI" id="CHEBI:58349"/>
        <dbReference type="EC" id="1.14.12.17"/>
    </reaction>
</comment>
<evidence type="ECO:0000256" key="8">
    <source>
        <dbReference type="ARBA" id="ARBA00022630"/>
    </source>
</evidence>
<evidence type="ECO:0000259" key="19">
    <source>
        <dbReference type="PROSITE" id="PS01033"/>
    </source>
</evidence>
<comment type="catalytic activity">
    <reaction evidence="16">
        <text>2 nitric oxide + NADH + 2 O2 = 2 nitrate + NAD(+) + H(+)</text>
        <dbReference type="Rhea" id="RHEA:19469"/>
        <dbReference type="ChEBI" id="CHEBI:15378"/>
        <dbReference type="ChEBI" id="CHEBI:15379"/>
        <dbReference type="ChEBI" id="CHEBI:16480"/>
        <dbReference type="ChEBI" id="CHEBI:17632"/>
        <dbReference type="ChEBI" id="CHEBI:57540"/>
        <dbReference type="ChEBI" id="CHEBI:57945"/>
        <dbReference type="EC" id="1.14.12.17"/>
    </reaction>
</comment>
<gene>
    <name evidence="21" type="ORF">KU39_2294</name>
</gene>
<comment type="cofactor">
    <cofactor evidence="1">
        <name>heme b</name>
        <dbReference type="ChEBI" id="CHEBI:60344"/>
    </cofactor>
</comment>
<keyword evidence="7 18" id="KW-0561">Oxygen transport</keyword>
<proteinExistence type="inferred from homology"/>
<comment type="similarity">
    <text evidence="3">In the C-terminal section; belongs to the flavoprotein pyridine nucleotide cytochrome reductase family.</text>
</comment>
<feature type="domain" description="Globin" evidence="19">
    <location>
        <begin position="1"/>
        <end position="138"/>
    </location>
</feature>
<dbReference type="Pfam" id="PF00042">
    <property type="entry name" value="Globin"/>
    <property type="match status" value="1"/>
</dbReference>
<accession>A0A1L6TDG1</accession>
<dbReference type="GO" id="GO:0071949">
    <property type="term" value="F:FAD binding"/>
    <property type="evidence" value="ECO:0007669"/>
    <property type="project" value="TreeGrafter"/>
</dbReference>
<evidence type="ECO:0000313" key="21">
    <source>
        <dbReference type="EMBL" id="ALB23472.1"/>
    </source>
</evidence>
<dbReference type="GO" id="GO:0009636">
    <property type="term" value="P:response to toxic substance"/>
    <property type="evidence" value="ECO:0007669"/>
    <property type="project" value="UniProtKB-KW"/>
</dbReference>
<evidence type="ECO:0000256" key="13">
    <source>
        <dbReference type="ARBA" id="ARBA00023004"/>
    </source>
</evidence>
<dbReference type="InterPro" id="IPR017927">
    <property type="entry name" value="FAD-bd_FR_type"/>
</dbReference>
<dbReference type="GO" id="GO:0071500">
    <property type="term" value="P:cellular response to nitrosative stress"/>
    <property type="evidence" value="ECO:0007669"/>
    <property type="project" value="TreeGrafter"/>
</dbReference>
<dbReference type="EMBL" id="CP012508">
    <property type="protein sequence ID" value="ALB23472.1"/>
    <property type="molecule type" value="Genomic_DNA"/>
</dbReference>
<evidence type="ECO:0000256" key="9">
    <source>
        <dbReference type="ARBA" id="ARBA00022723"/>
    </source>
</evidence>
<dbReference type="PRINTS" id="PR00410">
    <property type="entry name" value="PHEHYDRXLASE"/>
</dbReference>
<comment type="cofactor">
    <cofactor evidence="2">
        <name>FAD</name>
        <dbReference type="ChEBI" id="CHEBI:57692"/>
    </cofactor>
</comment>
<comment type="similarity">
    <text evidence="18">Belongs to the globin family.</text>
</comment>
<dbReference type="NCBIfam" id="NF009805">
    <property type="entry name" value="PRK13289.1"/>
    <property type="match status" value="1"/>
</dbReference>
<evidence type="ECO:0000256" key="7">
    <source>
        <dbReference type="ARBA" id="ARBA00022621"/>
    </source>
</evidence>
<dbReference type="GO" id="GO:0019825">
    <property type="term" value="F:oxygen binding"/>
    <property type="evidence" value="ECO:0007669"/>
    <property type="project" value="InterPro"/>
</dbReference>
<dbReference type="InterPro" id="IPR017938">
    <property type="entry name" value="Riboflavin_synthase-like_b-brl"/>
</dbReference>
<dbReference type="PROSITE" id="PS01033">
    <property type="entry name" value="GLOBIN"/>
    <property type="match status" value="1"/>
</dbReference>
<evidence type="ECO:0000256" key="17">
    <source>
        <dbReference type="ARBA" id="ARBA00049433"/>
    </source>
</evidence>
<evidence type="ECO:0000256" key="11">
    <source>
        <dbReference type="ARBA" id="ARBA00022857"/>
    </source>
</evidence>
<evidence type="ECO:0000256" key="18">
    <source>
        <dbReference type="RuleBase" id="RU000356"/>
    </source>
</evidence>
<keyword evidence="12" id="KW-0560">Oxidoreductase</keyword>
<feature type="domain" description="FAD-binding FR-type" evidence="20">
    <location>
        <begin position="152"/>
        <end position="255"/>
    </location>
</feature>
<dbReference type="RefSeq" id="WP_017377988.1">
    <property type="nucleotide sequence ID" value="NZ_CP012508.1"/>
</dbReference>
<dbReference type="FunFam" id="3.40.50.80:FF:000010">
    <property type="entry name" value="Flavohemoprotein"/>
    <property type="match status" value="1"/>
</dbReference>
<sequence length="396" mass="45365">MLSEHTKTIVKATAPVMKEHGLTITLRMYDIMFTRYPKTKTLFNQTHQENKQQSRALANSIYAYAANIDNLDALGDAVELIAHKHASLNILPEHYDIVAECLIQALKDILKEAATTEIITAWTEAYTFLANVFINREEELYQYDRNKTGGWNGFRTFTITDKVKESANVYSFYLRPQNNQPLIDFQPGQYIALRTHLNNTTITRNYSLSATDHSNHYRISVKREEQGQLSPLLHDQLKINDTVELTAPKGNFILNNLEQTKQPIVFISGGIGITPLFSMLEKTLNTPASPQITFIHATENSKTHTFKNQLADYNSQHAKLLKSYTCYHQPLAQDQCDLAGIINQDWLREKLPKSQADYYLCGSPLFMKHIFQQLINLGINEEAIHYEYFGPLEQMN</sequence>
<evidence type="ECO:0000256" key="3">
    <source>
        <dbReference type="ARBA" id="ARBA00006401"/>
    </source>
</evidence>
<dbReference type="InterPro" id="IPR012292">
    <property type="entry name" value="Globin/Proto"/>
</dbReference>
<evidence type="ECO:0000256" key="12">
    <source>
        <dbReference type="ARBA" id="ARBA00023002"/>
    </source>
</evidence>
<dbReference type="SUPFAM" id="SSF52343">
    <property type="entry name" value="Ferredoxin reductase-like, C-terminal NADP-linked domain"/>
    <property type="match status" value="1"/>
</dbReference>
<evidence type="ECO:0000256" key="4">
    <source>
        <dbReference type="ARBA" id="ARBA00012229"/>
    </source>
</evidence>
<dbReference type="OrthoDB" id="9801223at2"/>
<dbReference type="Pfam" id="PF00970">
    <property type="entry name" value="FAD_binding_6"/>
    <property type="match status" value="1"/>
</dbReference>
<dbReference type="InterPro" id="IPR001433">
    <property type="entry name" value="OxRdtase_FAD/NAD-bd"/>
</dbReference>
<dbReference type="GO" id="GO:0005344">
    <property type="term" value="F:oxygen carrier activity"/>
    <property type="evidence" value="ECO:0007669"/>
    <property type="project" value="UniProtKB-KW"/>
</dbReference>
<reference evidence="21 22" key="1">
    <citation type="journal article" date="2014" name="Genome Announc.">
        <title>Comparative Genome Analysis of Two Isolates of the Fish Pathogen Piscirickettsia salmonis from Different Hosts Reveals Major Differences in Virulence-Associated Secretion Systems.</title>
        <authorList>
            <person name="Bohle H."/>
            <person name="Henriquez P."/>
            <person name="Grothusen H."/>
            <person name="Navas E."/>
            <person name="Sandoval A."/>
            <person name="Bustamante F."/>
            <person name="Bustos P."/>
            <person name="Mancilla M."/>
        </authorList>
    </citation>
    <scope>NUCLEOTIDE SEQUENCE [LARGE SCALE GENOMIC DNA]</scope>
    <source>
        <strain evidence="22">B1-32597</strain>
    </source>
</reference>
<dbReference type="SUPFAM" id="SSF46458">
    <property type="entry name" value="Globin-like"/>
    <property type="match status" value="1"/>
</dbReference>
<keyword evidence="5" id="KW-0216">Detoxification</keyword>
<comment type="function">
    <text evidence="15">Is involved in NO detoxification in an aerobic process, termed nitric oxide dioxygenase (NOD) reaction that utilizes O(2) and NAD(P)H to convert NO to nitrate, which protects the bacterium from various noxious nitrogen compounds. Therefore, plays a central role in the inducible response to nitrosative stress.</text>
</comment>
<dbReference type="Gene3D" id="3.40.50.80">
    <property type="entry name" value="Nucleotide-binding domain of ferredoxin-NADP reductase (FNR) module"/>
    <property type="match status" value="1"/>
</dbReference>
<evidence type="ECO:0000256" key="6">
    <source>
        <dbReference type="ARBA" id="ARBA00022617"/>
    </source>
</evidence>
<keyword evidence="14" id="KW-0520">NAD</keyword>
<evidence type="ECO:0000256" key="14">
    <source>
        <dbReference type="ARBA" id="ARBA00023027"/>
    </source>
</evidence>
<dbReference type="CDD" id="cd06184">
    <property type="entry name" value="flavohem_like_fad_nad_binding"/>
    <property type="match status" value="1"/>
</dbReference>
<dbReference type="FunFam" id="1.10.490.10:FF:000003">
    <property type="entry name" value="Flavohemoprotein"/>
    <property type="match status" value="1"/>
</dbReference>
<keyword evidence="9" id="KW-0479">Metal-binding</keyword>
<dbReference type="InterPro" id="IPR039261">
    <property type="entry name" value="FNR_nucleotide-bd"/>
</dbReference>
<evidence type="ECO:0000313" key="22">
    <source>
        <dbReference type="Proteomes" id="UP000029558"/>
    </source>
</evidence>
<dbReference type="SUPFAM" id="SSF63380">
    <property type="entry name" value="Riboflavin synthase domain-like"/>
    <property type="match status" value="1"/>
</dbReference>
<dbReference type="CDD" id="cd08922">
    <property type="entry name" value="FHb-globin"/>
    <property type="match status" value="1"/>
</dbReference>